<keyword evidence="2 7" id="KW-0813">Transport</keyword>
<evidence type="ECO:0000256" key="3">
    <source>
        <dbReference type="ARBA" id="ARBA00022475"/>
    </source>
</evidence>
<accession>A0A9X4KMU4</accession>
<dbReference type="SUPFAM" id="SSF161098">
    <property type="entry name" value="MetI-like"/>
    <property type="match status" value="1"/>
</dbReference>
<dbReference type="Pfam" id="PF00528">
    <property type="entry name" value="BPD_transp_1"/>
    <property type="match status" value="1"/>
</dbReference>
<protein>
    <submittedName>
        <fullName evidence="9">Carbohydrate ABC transporter permease</fullName>
    </submittedName>
</protein>
<gene>
    <name evidence="9" type="ORF">OMP38_32000</name>
</gene>
<evidence type="ECO:0000256" key="4">
    <source>
        <dbReference type="ARBA" id="ARBA00022692"/>
    </source>
</evidence>
<evidence type="ECO:0000256" key="7">
    <source>
        <dbReference type="RuleBase" id="RU363032"/>
    </source>
</evidence>
<keyword evidence="3" id="KW-1003">Cell membrane</keyword>
<dbReference type="GO" id="GO:0055085">
    <property type="term" value="P:transmembrane transport"/>
    <property type="evidence" value="ECO:0007669"/>
    <property type="project" value="InterPro"/>
</dbReference>
<evidence type="ECO:0000256" key="6">
    <source>
        <dbReference type="ARBA" id="ARBA00023136"/>
    </source>
</evidence>
<dbReference type="PANTHER" id="PTHR43744">
    <property type="entry name" value="ABC TRANSPORTER PERMEASE PROTEIN MG189-RELATED-RELATED"/>
    <property type="match status" value="1"/>
</dbReference>
<dbReference type="EMBL" id="JAPDHZ010000008">
    <property type="protein sequence ID" value="MDG0794938.1"/>
    <property type="molecule type" value="Genomic_DNA"/>
</dbReference>
<feature type="transmembrane region" description="Helical" evidence="7">
    <location>
        <begin position="237"/>
        <end position="257"/>
    </location>
</feature>
<evidence type="ECO:0000259" key="8">
    <source>
        <dbReference type="PROSITE" id="PS50928"/>
    </source>
</evidence>
<evidence type="ECO:0000313" key="10">
    <source>
        <dbReference type="Proteomes" id="UP001153387"/>
    </source>
</evidence>
<evidence type="ECO:0000256" key="5">
    <source>
        <dbReference type="ARBA" id="ARBA00022989"/>
    </source>
</evidence>
<dbReference type="AlphaFoldDB" id="A0A9X4KMU4"/>
<dbReference type="GO" id="GO:0005886">
    <property type="term" value="C:plasma membrane"/>
    <property type="evidence" value="ECO:0007669"/>
    <property type="project" value="UniProtKB-SubCell"/>
</dbReference>
<comment type="caution">
    <text evidence="9">The sequence shown here is derived from an EMBL/GenBank/DDBJ whole genome shotgun (WGS) entry which is preliminary data.</text>
</comment>
<dbReference type="Proteomes" id="UP001153387">
    <property type="component" value="Unassembled WGS sequence"/>
</dbReference>
<name>A0A9X4KMU4_9BACL</name>
<dbReference type="Gene3D" id="1.10.3720.10">
    <property type="entry name" value="MetI-like"/>
    <property type="match status" value="1"/>
</dbReference>
<evidence type="ECO:0000256" key="2">
    <source>
        <dbReference type="ARBA" id="ARBA00022448"/>
    </source>
</evidence>
<dbReference type="CDD" id="cd06261">
    <property type="entry name" value="TM_PBP2"/>
    <property type="match status" value="1"/>
</dbReference>
<keyword evidence="4 7" id="KW-0812">Transmembrane</keyword>
<dbReference type="InterPro" id="IPR035906">
    <property type="entry name" value="MetI-like_sf"/>
</dbReference>
<feature type="transmembrane region" description="Helical" evidence="7">
    <location>
        <begin position="12"/>
        <end position="32"/>
    </location>
</feature>
<comment type="similarity">
    <text evidence="7">Belongs to the binding-protein-dependent transport system permease family.</text>
</comment>
<dbReference type="InterPro" id="IPR000515">
    <property type="entry name" value="MetI-like"/>
</dbReference>
<evidence type="ECO:0000313" key="9">
    <source>
        <dbReference type="EMBL" id="MDG0794938.1"/>
    </source>
</evidence>
<feature type="transmembrane region" description="Helical" evidence="7">
    <location>
        <begin position="179"/>
        <end position="202"/>
    </location>
</feature>
<dbReference type="RefSeq" id="WP_277568652.1">
    <property type="nucleotide sequence ID" value="NZ_JAPDHZ010000008.1"/>
</dbReference>
<comment type="subcellular location">
    <subcellularLocation>
        <location evidence="1 7">Cell membrane</location>
        <topology evidence="1 7">Multi-pass membrane protein</topology>
    </subcellularLocation>
</comment>
<feature type="transmembrane region" description="Helical" evidence="7">
    <location>
        <begin position="137"/>
        <end position="158"/>
    </location>
</feature>
<feature type="transmembrane region" description="Helical" evidence="7">
    <location>
        <begin position="106"/>
        <end position="125"/>
    </location>
</feature>
<keyword evidence="6 7" id="KW-0472">Membrane</keyword>
<organism evidence="9 10">
    <name type="scientific">Cohnella ginsengisoli</name>
    <dbReference type="NCBI Taxonomy" id="425004"/>
    <lineage>
        <taxon>Bacteria</taxon>
        <taxon>Bacillati</taxon>
        <taxon>Bacillota</taxon>
        <taxon>Bacilli</taxon>
        <taxon>Bacillales</taxon>
        <taxon>Paenibacillaceae</taxon>
        <taxon>Cohnella</taxon>
    </lineage>
</organism>
<proteinExistence type="inferred from homology"/>
<dbReference type="PANTHER" id="PTHR43744:SF8">
    <property type="entry name" value="SN-GLYCEROL-3-PHOSPHATE TRANSPORT SYSTEM PERMEASE PROTEIN UGPE"/>
    <property type="match status" value="1"/>
</dbReference>
<dbReference type="PROSITE" id="PS50928">
    <property type="entry name" value="ABC_TM1"/>
    <property type="match status" value="1"/>
</dbReference>
<feature type="domain" description="ABC transmembrane type-1" evidence="8">
    <location>
        <begin position="68"/>
        <end position="258"/>
    </location>
</feature>
<keyword evidence="10" id="KW-1185">Reference proteome</keyword>
<evidence type="ECO:0000256" key="1">
    <source>
        <dbReference type="ARBA" id="ARBA00004651"/>
    </source>
</evidence>
<feature type="transmembrane region" description="Helical" evidence="7">
    <location>
        <begin position="67"/>
        <end position="94"/>
    </location>
</feature>
<keyword evidence="5 7" id="KW-1133">Transmembrane helix</keyword>
<sequence>MNAAKTAKTLMWICLVVISALSLFPFYIMIVMGTHYNEDLFKGIPIAPGGYLADNLKTVMSADFMGVYLNSLIVSVVSVVLATLTSTLIGYALAKFEFRGRKALQTFVVLTMMVPTQVGLIGYIIEMRNLGVGNTLWPVILVWAAFPFGAFFMVQFIRDSIPNDLLECARIDGCSEPGIFARIVLPIMKPGLATLATLVFLWSWNNYLLPLVTINKSEWYTLPIFISNLGIVHRTDYAARMLALSLTTVPVLILFILGSKTFMKGLTAGAVKG</sequence>
<reference evidence="9 10" key="1">
    <citation type="submission" date="2022-10" db="EMBL/GenBank/DDBJ databases">
        <title>Comparative genomic analysis of Cohnella hashimotonis sp. nov., isolated from the International Space Station.</title>
        <authorList>
            <person name="Simpson A."/>
            <person name="Venkateswaran K."/>
        </authorList>
    </citation>
    <scope>NUCLEOTIDE SEQUENCE [LARGE SCALE GENOMIC DNA]</scope>
    <source>
        <strain evidence="9 10">DSM 18997</strain>
    </source>
</reference>